<keyword evidence="2" id="KW-1185">Reference proteome</keyword>
<evidence type="ECO:0000313" key="2">
    <source>
        <dbReference type="Proteomes" id="UP000198893"/>
    </source>
</evidence>
<name>A0A1H8WAL9_9RHOB</name>
<dbReference type="Proteomes" id="UP000198893">
    <property type="component" value="Unassembled WGS sequence"/>
</dbReference>
<proteinExistence type="predicted"/>
<gene>
    <name evidence="1" type="ORF">SAMN04490248_1521</name>
</gene>
<reference evidence="1 2" key="1">
    <citation type="submission" date="2016-10" db="EMBL/GenBank/DDBJ databases">
        <authorList>
            <person name="de Groot N.N."/>
        </authorList>
    </citation>
    <scope>NUCLEOTIDE SEQUENCE [LARGE SCALE GENOMIC DNA]</scope>
    <source>
        <strain evidence="1 2">DSM 27842</strain>
    </source>
</reference>
<feature type="non-terminal residue" evidence="1">
    <location>
        <position position="1"/>
    </location>
</feature>
<dbReference type="STRING" id="569882.SAMN04490248_1521"/>
<evidence type="ECO:0000313" key="1">
    <source>
        <dbReference type="EMBL" id="SEP24669.1"/>
    </source>
</evidence>
<accession>A0A1H8WAL9</accession>
<protein>
    <submittedName>
        <fullName evidence="1">Ca-activated chloride channel family protein</fullName>
    </submittedName>
</protein>
<dbReference type="AlphaFoldDB" id="A0A1H8WAL9"/>
<dbReference type="RefSeq" id="WP_217639353.1">
    <property type="nucleotide sequence ID" value="NZ_FODS01000052.1"/>
</dbReference>
<sequence length="301" mass="32878">RAPSETGLYEVRYVLNEGRRTLATTMIEITEPEVTVSAPETALTGEAFAVSWSGTVSGNDFVTIVPAGAEEGEIDNHARVRDKTDDQLRAPSETGLYEVRYVLNEGRRTLATAMIEITEPEVTVSAPETLRASDDLKVSWTGAVSGNDMVTIVPMGAADKEIETHIRVRDNTEGTLRAPEQPGLYEVRYVLNEGRVVLARASVEILDADAPLSFGATLTAPDSAAAGETIEIEWQVEERSADQRIALAEQGKPLFTWAAVEKITDDGPVRLTLPDESGVYELRLLDISNRKVLARQVIELR</sequence>
<dbReference type="EMBL" id="FODS01000052">
    <property type="protein sequence ID" value="SEP24669.1"/>
    <property type="molecule type" value="Genomic_DNA"/>
</dbReference>
<organism evidence="1 2">
    <name type="scientific">Salinihabitans flavidus</name>
    <dbReference type="NCBI Taxonomy" id="569882"/>
    <lineage>
        <taxon>Bacteria</taxon>
        <taxon>Pseudomonadati</taxon>
        <taxon>Pseudomonadota</taxon>
        <taxon>Alphaproteobacteria</taxon>
        <taxon>Rhodobacterales</taxon>
        <taxon>Roseobacteraceae</taxon>
        <taxon>Salinihabitans</taxon>
    </lineage>
</organism>